<protein>
    <submittedName>
        <fullName evidence="3">Zinc ribbon domain-containing protein</fullName>
    </submittedName>
</protein>
<dbReference type="Proteomes" id="UP000245802">
    <property type="component" value="Chromosome"/>
</dbReference>
<reference evidence="3 4" key="1">
    <citation type="submission" date="2018-01" db="EMBL/GenBank/DDBJ databases">
        <title>G. obscuriglobus.</title>
        <authorList>
            <person name="Franke J."/>
            <person name="Blomberg W."/>
            <person name="Selmecki A."/>
        </authorList>
    </citation>
    <scope>NUCLEOTIDE SEQUENCE [LARGE SCALE GENOMIC DNA]</scope>
    <source>
        <strain evidence="3 4">DSM 5831</strain>
    </source>
</reference>
<dbReference type="NCBIfam" id="TIGR02605">
    <property type="entry name" value="CxxC_CxxC_SSSS"/>
    <property type="match status" value="1"/>
</dbReference>
<gene>
    <name evidence="3" type="ORF">C1280_13485</name>
</gene>
<evidence type="ECO:0000259" key="2">
    <source>
        <dbReference type="SMART" id="SM00834"/>
    </source>
</evidence>
<evidence type="ECO:0000313" key="3">
    <source>
        <dbReference type="EMBL" id="AWM42233.1"/>
    </source>
</evidence>
<dbReference type="OrthoDB" id="9813321at2"/>
<proteinExistence type="predicted"/>
<accession>A0A2Z3H853</accession>
<evidence type="ECO:0000256" key="1">
    <source>
        <dbReference type="SAM" id="MobiDB-lite"/>
    </source>
</evidence>
<feature type="region of interest" description="Disordered" evidence="1">
    <location>
        <begin position="1"/>
        <end position="37"/>
    </location>
</feature>
<feature type="compositionally biased region" description="Pro residues" evidence="1">
    <location>
        <begin position="15"/>
        <end position="25"/>
    </location>
</feature>
<organism evidence="3 4">
    <name type="scientific">Gemmata obscuriglobus</name>
    <dbReference type="NCBI Taxonomy" id="114"/>
    <lineage>
        <taxon>Bacteria</taxon>
        <taxon>Pseudomonadati</taxon>
        <taxon>Planctomycetota</taxon>
        <taxon>Planctomycetia</taxon>
        <taxon>Gemmatales</taxon>
        <taxon>Gemmataceae</taxon>
        <taxon>Gemmata</taxon>
    </lineage>
</organism>
<sequence>MPRLKRTGPNLLRPPLKPRAPPSPPTNSSRRSSTRFWRRCPETAAVASRPKRTRFWFRRVNSTRSDESKTRENGMPLYEYKCRNCEHGFEALTSSRTAVAVTCPKCEGKELDQLIGLPALGRVSEGAPATNCRGDGPPCGASWCGRKNA</sequence>
<feature type="domain" description="Putative regulatory protein FmdB zinc ribbon" evidence="2">
    <location>
        <begin position="75"/>
        <end position="116"/>
    </location>
</feature>
<keyword evidence="4" id="KW-1185">Reference proteome</keyword>
<dbReference type="SMART" id="SM00834">
    <property type="entry name" value="CxxC_CXXC_SSSS"/>
    <property type="match status" value="1"/>
</dbReference>
<dbReference type="Pfam" id="PF09723">
    <property type="entry name" value="Zn_ribbon_8"/>
    <property type="match status" value="1"/>
</dbReference>
<dbReference type="EMBL" id="CP025958">
    <property type="protein sequence ID" value="AWM42233.1"/>
    <property type="molecule type" value="Genomic_DNA"/>
</dbReference>
<dbReference type="AlphaFoldDB" id="A0A2Z3H853"/>
<dbReference type="KEGG" id="gog:C1280_13485"/>
<name>A0A2Z3H853_9BACT</name>
<dbReference type="InterPro" id="IPR013429">
    <property type="entry name" value="Regulatory_FmdB_Zinc_ribbon"/>
</dbReference>
<evidence type="ECO:0000313" key="4">
    <source>
        <dbReference type="Proteomes" id="UP000245802"/>
    </source>
</evidence>